<sequence length="310" mass="33843">MSLSPAALRALSERDLPLLASGPEDLCLECFELCAVMPQLPCRSAGEGTCRACYRSRRVCHRIPSQHDGDVVDLFSRIRDHRIVHNNLRLHYEVFRDEVYRLTHRMAGVARRFGLRHFADAASSEGAVPIGPSDSGDESSGEAREVSEPVSAAEEVSDSPPASPARVSGARQGVRSVASIDTTVMVRLPEERTPDNIPVAARGAVSEALRLANIGFELRDDRPGDVDWLPAERAALSSAQAAARAAIRVAWRDEARVAYGGGEEGLAALRVERAAARRARRNERRRLARRERRVLQAQAAEGLALVESSE</sequence>
<evidence type="ECO:0000256" key="1">
    <source>
        <dbReference type="SAM" id="MobiDB-lite"/>
    </source>
</evidence>
<feature type="region of interest" description="Disordered" evidence="1">
    <location>
        <begin position="124"/>
        <end position="173"/>
    </location>
</feature>
<keyword evidence="3" id="KW-1185">Reference proteome</keyword>
<dbReference type="Proteomes" id="UP000242791">
    <property type="component" value="Unassembled WGS sequence"/>
</dbReference>
<dbReference type="VEuPathDB" id="FungiDB:ACJ73_07377"/>
<evidence type="ECO:0000313" key="3">
    <source>
        <dbReference type="Proteomes" id="UP000242791"/>
    </source>
</evidence>
<dbReference type="AlphaFoldDB" id="A0A1J9QM55"/>
<comment type="caution">
    <text evidence="2">The sequence shown here is derived from an EMBL/GenBank/DDBJ whole genome shotgun (WGS) entry which is preliminary data.</text>
</comment>
<protein>
    <submittedName>
        <fullName evidence="2">Uncharacterized protein</fullName>
    </submittedName>
</protein>
<dbReference type="EMBL" id="LGTZ01001478">
    <property type="protein sequence ID" value="OJD21283.1"/>
    <property type="molecule type" value="Genomic_DNA"/>
</dbReference>
<proteinExistence type="predicted"/>
<evidence type="ECO:0000313" key="2">
    <source>
        <dbReference type="EMBL" id="OJD21283.1"/>
    </source>
</evidence>
<organism evidence="2 3">
    <name type="scientific">Blastomyces percursus</name>
    <dbReference type="NCBI Taxonomy" id="1658174"/>
    <lineage>
        <taxon>Eukaryota</taxon>
        <taxon>Fungi</taxon>
        <taxon>Dikarya</taxon>
        <taxon>Ascomycota</taxon>
        <taxon>Pezizomycotina</taxon>
        <taxon>Eurotiomycetes</taxon>
        <taxon>Eurotiomycetidae</taxon>
        <taxon>Onygenales</taxon>
        <taxon>Ajellomycetaceae</taxon>
        <taxon>Blastomyces</taxon>
    </lineage>
</organism>
<name>A0A1J9QM55_9EURO</name>
<gene>
    <name evidence="2" type="ORF">ACJ73_07377</name>
</gene>
<reference evidence="2 3" key="1">
    <citation type="submission" date="2015-08" db="EMBL/GenBank/DDBJ databases">
        <title>Emmonsia species relationships and genome sequence.</title>
        <authorList>
            <person name="Cuomo C.A."/>
            <person name="Schwartz I.S."/>
            <person name="Kenyon C."/>
            <person name="De Hoog G.S."/>
            <person name="Govender N.P."/>
            <person name="Botha A."/>
            <person name="Moreno L."/>
            <person name="De Vries M."/>
            <person name="Munoz J.F."/>
            <person name="Stielow J.B."/>
        </authorList>
    </citation>
    <scope>NUCLEOTIDE SEQUENCE [LARGE SCALE GENOMIC DNA]</scope>
    <source>
        <strain evidence="2 3">EI222</strain>
    </source>
</reference>
<accession>A0A1J9QM55</accession>